<dbReference type="PANTHER" id="PTHR38479:SF2">
    <property type="entry name" value="WINGED HELIX DNA-BINDING DOMAIN-CONTAINING PROTEIN"/>
    <property type="match status" value="1"/>
</dbReference>
<evidence type="ECO:0000313" key="2">
    <source>
        <dbReference type="EMBL" id="MFC0625754.1"/>
    </source>
</evidence>
<name>A0ABV6QMA1_9ACTN</name>
<comment type="caution">
    <text evidence="2">The sequence shown here is derived from an EMBL/GenBank/DDBJ whole genome shotgun (WGS) entry which is preliminary data.</text>
</comment>
<gene>
    <name evidence="2" type="ORF">ACFFGN_16875</name>
</gene>
<dbReference type="GO" id="GO:0003677">
    <property type="term" value="F:DNA binding"/>
    <property type="evidence" value="ECO:0007669"/>
    <property type="project" value="UniProtKB-KW"/>
</dbReference>
<dbReference type="RefSeq" id="WP_380048488.1">
    <property type="nucleotide sequence ID" value="NZ_JBHLTC010000018.1"/>
</dbReference>
<organism evidence="2 3">
    <name type="scientific">Kribbella deserti</name>
    <dbReference type="NCBI Taxonomy" id="1926257"/>
    <lineage>
        <taxon>Bacteria</taxon>
        <taxon>Bacillati</taxon>
        <taxon>Actinomycetota</taxon>
        <taxon>Actinomycetes</taxon>
        <taxon>Propionibacteriales</taxon>
        <taxon>Kribbellaceae</taxon>
        <taxon>Kribbella</taxon>
    </lineage>
</organism>
<keyword evidence="2" id="KW-0238">DNA-binding</keyword>
<proteinExistence type="predicted"/>
<evidence type="ECO:0000313" key="3">
    <source>
        <dbReference type="Proteomes" id="UP001589890"/>
    </source>
</evidence>
<dbReference type="Proteomes" id="UP001589890">
    <property type="component" value="Unassembled WGS sequence"/>
</dbReference>
<reference evidence="2 3" key="1">
    <citation type="submission" date="2024-09" db="EMBL/GenBank/DDBJ databases">
        <authorList>
            <person name="Sun Q."/>
            <person name="Mori K."/>
        </authorList>
    </citation>
    <scope>NUCLEOTIDE SEQUENCE [LARGE SCALE GENOMIC DNA]</scope>
    <source>
        <strain evidence="2 3">CGMCC 1.15906</strain>
    </source>
</reference>
<evidence type="ECO:0000256" key="1">
    <source>
        <dbReference type="SAM" id="MobiDB-lite"/>
    </source>
</evidence>
<dbReference type="PANTHER" id="PTHR38479">
    <property type="entry name" value="LMO0824 PROTEIN"/>
    <property type="match status" value="1"/>
</dbReference>
<feature type="region of interest" description="Disordered" evidence="1">
    <location>
        <begin position="1"/>
        <end position="23"/>
    </location>
</feature>
<dbReference type="Pfam" id="PF06224">
    <property type="entry name" value="AlkZ-like"/>
    <property type="match status" value="1"/>
</dbReference>
<protein>
    <submittedName>
        <fullName evidence="2">Winged helix DNA-binding domain-containing protein</fullName>
    </submittedName>
</protein>
<keyword evidence="3" id="KW-1185">Reference proteome</keyword>
<sequence length="342" mass="36207">MLQARASANGLDRPADEAGSGGVADVVRRTGGVQAQTWRGAAHAVRARSTATTRADVDQAREADRSVVRGWFQRGTLQLVTTEDAGWLLELLAPGLIRATERRYGELGLSESIRARAVDVLEGHLAEHGPAGRAEIGALFVDAGLIPEPRGQAVYALIRHAGLLGRVCYGPGYDATETWVDVATWLGKPFVATAEPSVETLARRYLAAYGPATAADFATWAGLPVPACRLAIEAVAATTVTVDGEAYAMYGEPGQCADVRLLGEFDAYLLGYRDRRSMVPEAFAKQIHPGGGMLKPAIVQGGRVIGSWKHHGPTAATALDLWPGESADLTTEVADQARFAGP</sequence>
<dbReference type="InterPro" id="IPR009351">
    <property type="entry name" value="AlkZ-like"/>
</dbReference>
<accession>A0ABV6QMA1</accession>
<dbReference type="EMBL" id="JBHLTC010000018">
    <property type="protein sequence ID" value="MFC0625754.1"/>
    <property type="molecule type" value="Genomic_DNA"/>
</dbReference>